<dbReference type="RefSeq" id="WP_121907352.1">
    <property type="nucleotide sequence ID" value="NZ_REFC01000012.1"/>
</dbReference>
<keyword evidence="1" id="KW-0732">Signal</keyword>
<dbReference type="OrthoDB" id="9816120at2"/>
<dbReference type="Pfam" id="PF07593">
    <property type="entry name" value="UnbV_ASPIC"/>
    <property type="match status" value="1"/>
</dbReference>
<feature type="domain" description="ASPIC/UnbV" evidence="2">
    <location>
        <begin position="528"/>
        <end position="595"/>
    </location>
</feature>
<dbReference type="PANTHER" id="PTHR16026:SF0">
    <property type="entry name" value="CARTILAGE ACIDIC PROTEIN 1"/>
    <property type="match status" value="1"/>
</dbReference>
<name>A0A3L9YYM6_9FLAO</name>
<dbReference type="InterPro" id="IPR027039">
    <property type="entry name" value="Crtac1"/>
</dbReference>
<reference evidence="3 4" key="1">
    <citation type="submission" date="2018-10" db="EMBL/GenBank/DDBJ databases">
        <title>Genomic Encyclopedia of Archaeal and Bacterial Type Strains, Phase II (KMG-II): from individual species to whole genera.</title>
        <authorList>
            <person name="Goeker M."/>
        </authorList>
    </citation>
    <scope>NUCLEOTIDE SEQUENCE [LARGE SCALE GENOMIC DNA]</scope>
    <source>
        <strain evidence="3 4">DSM 23424</strain>
    </source>
</reference>
<evidence type="ECO:0000313" key="4">
    <source>
        <dbReference type="Proteomes" id="UP000271339"/>
    </source>
</evidence>
<gene>
    <name evidence="3" type="ORF">BXY75_1825</name>
</gene>
<dbReference type="Gene3D" id="2.130.10.130">
    <property type="entry name" value="Integrin alpha, N-terminal"/>
    <property type="match status" value="4"/>
</dbReference>
<evidence type="ECO:0000313" key="3">
    <source>
        <dbReference type="EMBL" id="RMA64940.1"/>
    </source>
</evidence>
<accession>A0A3L9YYM6</accession>
<evidence type="ECO:0000256" key="1">
    <source>
        <dbReference type="ARBA" id="ARBA00022729"/>
    </source>
</evidence>
<comment type="caution">
    <text evidence="3">The sequence shown here is derived from an EMBL/GenBank/DDBJ whole genome shotgun (WGS) entry which is preliminary data.</text>
</comment>
<dbReference type="PANTHER" id="PTHR16026">
    <property type="entry name" value="CARTILAGE ACIDIC PROTEIN 1"/>
    <property type="match status" value="1"/>
</dbReference>
<keyword evidence="4" id="KW-1185">Reference proteome</keyword>
<organism evidence="3 4">
    <name type="scientific">Ulvibacter antarcticus</name>
    <dbReference type="NCBI Taxonomy" id="442714"/>
    <lineage>
        <taxon>Bacteria</taxon>
        <taxon>Pseudomonadati</taxon>
        <taxon>Bacteroidota</taxon>
        <taxon>Flavobacteriia</taxon>
        <taxon>Flavobacteriales</taxon>
        <taxon>Flavobacteriaceae</taxon>
        <taxon>Ulvibacter</taxon>
    </lineage>
</organism>
<sequence>MRRLLFMIFALFMHVGCNDKSSDSKDIAENIDVKRALFSKLSSDKTGIDFVNVNEDNDVHNVYKYAYYYNGGGVAIADLNNDGLQDIVFTSNMEDNKVYLNKGDFKFQDISETSGINSEIQGWNTGVTTLDINGDGFEDIFVCRSGFYEDKDKAKVTNLLYINNGNLTFTESAAEYGLDGFYYSMQACFFDFDNDGDLDLYLLNHPNVFKEIQSGKNNTLLPDLPNESKFSDQFFVNESNKFVNKTKEFGLENRAHGLGVVAFDYNNDGYRDLFVSNDFKMPNIVLLNKEGKGFENTTETSLKHMAKFSMGCDFGDVNNDGFQDIVSVEMLAANNFRKKTNMMPMNTKIYWEYVNKGKQYQDMHNCLQLNNTNGTFSEIAWLSKIAETDWSWSPILADFDNDGFQDLYVTNGFKRDIHFKDFVGSKEMKEAKKQKSYSFESLTQKLPSTKTSNYMFGNNGDLTFSDKTNDWGLFDPMFSYGSAYVDLNNDGNLDLVVNNMNDKAQIYKNNGTGNNYLKVYLKKGANYAYGSKVELYVTDLYQAKELANVHGYLSKSEDVLHFGISDKKKIDSLKITWYDQKITMLYDVKVNENLTVDYEKSDFNSLNSKNIKSLFFETANLNFNVNYVHREAEYDDYLKEILLPHKLSQEGPHIDVADVNNDGLDDFYVGNGSGFAGELYVQQVDATFLKMNQPAFIADKSYEDYGVLFFDYDNDGDKDLYVVSGSNEVPLDSKYMNDRLYANDGKGHFTRTKDVIPNIAASGSVARSEDIDGDGDLDLFIGGYLVPQKYPMAGKSTILMNENGSFIDRTATFSTGLENIGMVKDAAFTDINGDGKMDLIVVGHWMPVSVFINVDGSLENQSEKYGLNNTVGWWNTIYLDDFNKDGKMDFAAGNLGLNSKHKASEKGTFKVIAKDFDNNGTNDIALAYYENGSFYPVRGRECSSQQVPDIKKNFKSYTEFGNASFDDLYNYYDLSDAIKLEAQMFESSIFINEGNKFKIQSLPNDCQFAPTNGICGVDMDNDGQKELVMVGNFYPVEIETGRYDAHIGNVVSVNTDGSMKSIPFAKSGFFANGDARSMKEIIIGGNAYLMVTNNRNKIKFIRENSLSMINENQIQ</sequence>
<dbReference type="SUPFAM" id="SSF69318">
    <property type="entry name" value="Integrin alpha N-terminal domain"/>
    <property type="match status" value="3"/>
</dbReference>
<dbReference type="InterPro" id="IPR028994">
    <property type="entry name" value="Integrin_alpha_N"/>
</dbReference>
<dbReference type="Proteomes" id="UP000271339">
    <property type="component" value="Unassembled WGS sequence"/>
</dbReference>
<dbReference type="InterPro" id="IPR013517">
    <property type="entry name" value="FG-GAP"/>
</dbReference>
<protein>
    <submittedName>
        <fullName evidence="3">VCBS repeat protein</fullName>
    </submittedName>
</protein>
<dbReference type="Pfam" id="PF13517">
    <property type="entry name" value="FG-GAP_3"/>
    <property type="match status" value="7"/>
</dbReference>
<dbReference type="InterPro" id="IPR011519">
    <property type="entry name" value="UnbV_ASPIC"/>
</dbReference>
<proteinExistence type="predicted"/>
<dbReference type="EMBL" id="REFC01000012">
    <property type="protein sequence ID" value="RMA64940.1"/>
    <property type="molecule type" value="Genomic_DNA"/>
</dbReference>
<evidence type="ECO:0000259" key="2">
    <source>
        <dbReference type="Pfam" id="PF07593"/>
    </source>
</evidence>
<dbReference type="AlphaFoldDB" id="A0A3L9YYM6"/>